<feature type="binding site" evidence="2">
    <location>
        <position position="233"/>
    </location>
    <ligand>
        <name>ATP</name>
        <dbReference type="ChEBI" id="CHEBI:30616"/>
    </ligand>
</feature>
<evidence type="ECO:0000259" key="3">
    <source>
        <dbReference type="Pfam" id="PF00586"/>
    </source>
</evidence>
<dbReference type="NCBIfam" id="TIGR01379">
    <property type="entry name" value="thiL"/>
    <property type="match status" value="1"/>
</dbReference>
<dbReference type="InterPro" id="IPR036676">
    <property type="entry name" value="PurM-like_C_sf"/>
</dbReference>
<dbReference type="GO" id="GO:0000287">
    <property type="term" value="F:magnesium ion binding"/>
    <property type="evidence" value="ECO:0007669"/>
    <property type="project" value="UniProtKB-UniRule"/>
</dbReference>
<dbReference type="UniPathway" id="UPA00060">
    <property type="reaction ID" value="UER00142"/>
</dbReference>
<dbReference type="EMBL" id="UGSP01000001">
    <property type="protein sequence ID" value="SUB24090.1"/>
    <property type="molecule type" value="Genomic_DNA"/>
</dbReference>
<feature type="domain" description="PurM-like N-terminal" evidence="3">
    <location>
        <begin position="29"/>
        <end position="140"/>
    </location>
</feature>
<dbReference type="InterPro" id="IPR036921">
    <property type="entry name" value="PurM-like_N_sf"/>
</dbReference>
<dbReference type="InterPro" id="IPR016188">
    <property type="entry name" value="PurM-like_N"/>
</dbReference>
<evidence type="ECO:0000259" key="4">
    <source>
        <dbReference type="Pfam" id="PF02769"/>
    </source>
</evidence>
<feature type="binding site" evidence="2">
    <location>
        <position position="47"/>
    </location>
    <ligand>
        <name>Mg(2+)</name>
        <dbReference type="ChEBI" id="CHEBI:18420"/>
        <label>1</label>
    </ligand>
</feature>
<name>A0A379AR61_AVIAV</name>
<dbReference type="AlphaFoldDB" id="A0A379AR61"/>
<gene>
    <name evidence="2 5" type="primary">thiL</name>
    <name evidence="5" type="ORF">NCTC11297_01116</name>
</gene>
<feature type="binding site" evidence="2">
    <location>
        <position position="148"/>
    </location>
    <ligand>
        <name>ATP</name>
        <dbReference type="ChEBI" id="CHEBI:30616"/>
    </ligand>
</feature>
<protein>
    <recommendedName>
        <fullName evidence="2">Thiamine-monophosphate kinase</fullName>
        <shortName evidence="2">TMP kinase</shortName>
        <shortName evidence="2">Thiamine-phosphate kinase</shortName>
        <ecNumber evidence="2">2.7.4.16</ecNumber>
    </recommendedName>
</protein>
<dbReference type="InterPro" id="IPR006283">
    <property type="entry name" value="ThiL-like"/>
</dbReference>
<comment type="caution">
    <text evidence="2">Lacks conserved residue(s) required for the propagation of feature annotation.</text>
</comment>
<feature type="binding site" evidence="2">
    <location>
        <position position="76"/>
    </location>
    <ligand>
        <name>Mg(2+)</name>
        <dbReference type="ChEBI" id="CHEBI:18420"/>
        <label>4</label>
    </ligand>
</feature>
<dbReference type="PANTHER" id="PTHR30270:SF0">
    <property type="entry name" value="THIAMINE-MONOPHOSPHATE KINASE"/>
    <property type="match status" value="1"/>
</dbReference>
<reference evidence="5 6" key="1">
    <citation type="submission" date="2018-06" db="EMBL/GenBank/DDBJ databases">
        <authorList>
            <consortium name="Pathogen Informatics"/>
            <person name="Doyle S."/>
        </authorList>
    </citation>
    <scope>NUCLEOTIDE SEQUENCE [LARGE SCALE GENOMIC DNA]</scope>
    <source>
        <strain evidence="6">NCTC 11297</strain>
    </source>
</reference>
<dbReference type="HAMAP" id="MF_02128">
    <property type="entry name" value="TMP_kinase"/>
    <property type="match status" value="1"/>
</dbReference>
<feature type="binding site" evidence="2">
    <location>
        <position position="31"/>
    </location>
    <ligand>
        <name>Mg(2+)</name>
        <dbReference type="ChEBI" id="CHEBI:18420"/>
        <label>4</label>
    </ligand>
</feature>
<dbReference type="Gene3D" id="3.90.650.10">
    <property type="entry name" value="PurM-like C-terminal domain"/>
    <property type="match status" value="1"/>
</dbReference>
<dbReference type="Pfam" id="PF02769">
    <property type="entry name" value="AIRS_C"/>
    <property type="match status" value="1"/>
</dbReference>
<comment type="similarity">
    <text evidence="2">Belongs to the thiamine-monophosphate kinase family.</text>
</comment>
<dbReference type="EC" id="2.7.4.16" evidence="2"/>
<feature type="binding site" evidence="2">
    <location>
        <position position="76"/>
    </location>
    <ligand>
        <name>Mg(2+)</name>
        <dbReference type="ChEBI" id="CHEBI:18420"/>
        <label>2</label>
    </ligand>
</feature>
<dbReference type="GO" id="GO:0009229">
    <property type="term" value="P:thiamine diphosphate biosynthetic process"/>
    <property type="evidence" value="ECO:0007669"/>
    <property type="project" value="UniProtKB-UniRule"/>
</dbReference>
<feature type="binding site" evidence="2">
    <location>
        <begin position="122"/>
        <end position="123"/>
    </location>
    <ligand>
        <name>ATP</name>
        <dbReference type="ChEBI" id="CHEBI:30616"/>
    </ligand>
</feature>
<feature type="binding site" evidence="2">
    <location>
        <position position="46"/>
    </location>
    <ligand>
        <name>Mg(2+)</name>
        <dbReference type="ChEBI" id="CHEBI:18420"/>
        <label>4</label>
    </ligand>
</feature>
<dbReference type="GO" id="GO:0005524">
    <property type="term" value="F:ATP binding"/>
    <property type="evidence" value="ECO:0007669"/>
    <property type="project" value="UniProtKB-UniRule"/>
</dbReference>
<evidence type="ECO:0000256" key="2">
    <source>
        <dbReference type="HAMAP-Rule" id="MF_02128"/>
    </source>
</evidence>
<dbReference type="PANTHER" id="PTHR30270">
    <property type="entry name" value="THIAMINE-MONOPHOSPHATE KINASE"/>
    <property type="match status" value="1"/>
</dbReference>
<feature type="binding site" evidence="2">
    <location>
        <position position="343"/>
    </location>
    <ligand>
        <name>substrate</name>
    </ligand>
</feature>
<dbReference type="CDD" id="cd02194">
    <property type="entry name" value="ThiL"/>
    <property type="match status" value="1"/>
</dbReference>
<dbReference type="RefSeq" id="WP_115249346.1">
    <property type="nucleotide sequence ID" value="NZ_UGSP01000001.1"/>
</dbReference>
<keyword evidence="2 5" id="KW-0808">Transferase</keyword>
<dbReference type="Pfam" id="PF00586">
    <property type="entry name" value="AIRS"/>
    <property type="match status" value="1"/>
</dbReference>
<dbReference type="GeneID" id="300133327"/>
<dbReference type="InterPro" id="IPR010918">
    <property type="entry name" value="PurM-like_C_dom"/>
</dbReference>
<dbReference type="Gene3D" id="3.30.1330.10">
    <property type="entry name" value="PurM-like, N-terminal domain"/>
    <property type="match status" value="1"/>
</dbReference>
<evidence type="ECO:0000313" key="6">
    <source>
        <dbReference type="Proteomes" id="UP000255098"/>
    </source>
</evidence>
<evidence type="ECO:0000313" key="5">
    <source>
        <dbReference type="EMBL" id="SUB24090.1"/>
    </source>
</evidence>
<comment type="function">
    <text evidence="2">Catalyzes the ATP-dependent phosphorylation of thiamine-monophosphate (TMP) to form thiamine-pyrophosphate (TPP), the active form of vitamin B1.</text>
</comment>
<feature type="binding site" evidence="2">
    <location>
        <position position="48"/>
    </location>
    <ligand>
        <name>Mg(2+)</name>
        <dbReference type="ChEBI" id="CHEBI:18420"/>
        <label>2</label>
    </ligand>
</feature>
<feature type="binding site" evidence="2">
    <location>
        <position position="282"/>
    </location>
    <ligand>
        <name>substrate</name>
    </ligand>
</feature>
<feature type="binding site" evidence="2">
    <location>
        <position position="48"/>
    </location>
    <ligand>
        <name>Mg(2+)</name>
        <dbReference type="ChEBI" id="CHEBI:18420"/>
        <label>1</label>
    </ligand>
</feature>
<evidence type="ECO:0000256" key="1">
    <source>
        <dbReference type="ARBA" id="ARBA00022977"/>
    </source>
</evidence>
<comment type="catalytic activity">
    <reaction evidence="2">
        <text>thiamine phosphate + ATP = thiamine diphosphate + ADP</text>
        <dbReference type="Rhea" id="RHEA:15913"/>
        <dbReference type="ChEBI" id="CHEBI:30616"/>
        <dbReference type="ChEBI" id="CHEBI:37575"/>
        <dbReference type="ChEBI" id="CHEBI:58937"/>
        <dbReference type="ChEBI" id="CHEBI:456216"/>
        <dbReference type="EC" id="2.7.4.16"/>
    </reaction>
</comment>
<feature type="binding site" evidence="2">
    <location>
        <position position="231"/>
    </location>
    <ligand>
        <name>Mg(2+)</name>
        <dbReference type="ChEBI" id="CHEBI:18420"/>
        <label>3</label>
    </ligand>
</feature>
<keyword evidence="2" id="KW-0067">ATP-binding</keyword>
<feature type="binding site" evidence="2">
    <location>
        <position position="123"/>
    </location>
    <ligand>
        <name>Mg(2+)</name>
        <dbReference type="ChEBI" id="CHEBI:18420"/>
        <label>1</label>
    </ligand>
</feature>
<keyword evidence="1 2" id="KW-0784">Thiamine biosynthesis</keyword>
<keyword evidence="2" id="KW-0547">Nucleotide-binding</keyword>
<feature type="binding site" evidence="2">
    <location>
        <position position="55"/>
    </location>
    <ligand>
        <name>substrate</name>
    </ligand>
</feature>
<feature type="binding site" evidence="2">
    <location>
        <position position="76"/>
    </location>
    <ligand>
        <name>Mg(2+)</name>
        <dbReference type="ChEBI" id="CHEBI:18420"/>
        <label>3</label>
    </ligand>
</feature>
<sequence>MSEGEFDLIKRYFNASKRPSRKDVIVAIGDDCAITEHRQNQRIAITTDTMVENTHFLPSISPADLAYKAAATNLSDLAAMGAEPAWFSLALTLPHIDHQWLQSFSQSFFDVLDHYNVDLIGGDTTKGALHVISITAQGIIPKGKALCRHSANVGDWVYVSGTLGDSAGGLALLLNSVKKTATQIPAQAQSAVQNGTDLERDYLIQRHLRPTPRVLLGLELAVSALASSAIDISDGLIADLGHILERSQCSAVINLDKLPLSNALINTFGRAQAEQFALTGGEDYELCFTVPDRQREKLDQHLKHIGVNYTCIGQLRALRPNGKKRLVFQRNGQEVDVAHTGGFDHFK</sequence>
<dbReference type="GO" id="GO:0009030">
    <property type="term" value="F:thiamine-phosphate kinase activity"/>
    <property type="evidence" value="ECO:0007669"/>
    <property type="project" value="UniProtKB-UniRule"/>
</dbReference>
<dbReference type="SUPFAM" id="SSF55326">
    <property type="entry name" value="PurM N-terminal domain-like"/>
    <property type="match status" value="1"/>
</dbReference>
<feature type="binding site" evidence="2">
    <location>
        <position position="31"/>
    </location>
    <ligand>
        <name>Mg(2+)</name>
        <dbReference type="ChEBI" id="CHEBI:18420"/>
        <label>3</label>
    </ligand>
</feature>
<dbReference type="Proteomes" id="UP000255098">
    <property type="component" value="Unassembled WGS sequence"/>
</dbReference>
<comment type="pathway">
    <text evidence="2">Cofactor biosynthesis; thiamine diphosphate biosynthesis; thiamine diphosphate from thiamine phosphate: step 1/1.</text>
</comment>
<organism evidence="5 6">
    <name type="scientific">Avibacterium avium</name>
    <name type="common">Pasteurella avium</name>
    <dbReference type="NCBI Taxonomy" id="751"/>
    <lineage>
        <taxon>Bacteria</taxon>
        <taxon>Pseudomonadati</taxon>
        <taxon>Pseudomonadota</taxon>
        <taxon>Gammaproteobacteria</taxon>
        <taxon>Pasteurellales</taxon>
        <taxon>Pasteurellaceae</taxon>
        <taxon>Avibacterium</taxon>
    </lineage>
</organism>
<dbReference type="PIRSF" id="PIRSF005303">
    <property type="entry name" value="Thiam_monoph_kin"/>
    <property type="match status" value="1"/>
</dbReference>
<keyword evidence="2" id="KW-0460">Magnesium</keyword>
<comment type="miscellaneous">
    <text evidence="2">Reaction mechanism of ThiL seems to utilize a direct, inline transfer of the gamma-phosphate of ATP to TMP rather than a phosphorylated enzyme intermediate.</text>
</comment>
<feature type="domain" description="PurM-like C-terminal" evidence="4">
    <location>
        <begin position="153"/>
        <end position="314"/>
    </location>
</feature>
<keyword evidence="6" id="KW-1185">Reference proteome</keyword>
<dbReference type="GO" id="GO:0009228">
    <property type="term" value="P:thiamine biosynthetic process"/>
    <property type="evidence" value="ECO:0007669"/>
    <property type="project" value="UniProtKB-KW"/>
</dbReference>
<keyword evidence="2" id="KW-0479">Metal-binding</keyword>
<dbReference type="SUPFAM" id="SSF56042">
    <property type="entry name" value="PurM C-terminal domain-like"/>
    <property type="match status" value="1"/>
</dbReference>
<keyword evidence="2 5" id="KW-0418">Kinase</keyword>
<accession>A0A379AR61</accession>
<feature type="binding site" evidence="2">
    <location>
        <position position="234"/>
    </location>
    <ligand>
        <name>Mg(2+)</name>
        <dbReference type="ChEBI" id="CHEBI:18420"/>
        <label>5</label>
    </ligand>
</feature>
<proteinExistence type="inferred from homology"/>